<sequence length="220" mass="25260">MAWYAINWVIWTTRNDVIFNGKIWDVEQIFEPTKFRVVWWVNAKWPNHNCSIGDLARLLSEGSIPTRGRNTKEKMAWTRLVEGSLKFNTNGASKGYLGDLGIGGILPNEQGDVLVLLCKFVGICDSNKTELLVVKKAALIHVAFRWCASRLLPIEYDKRNVIKYITSPTDVPWRLRQLVIQTLNVLCKISKWEIKHILCTTNEKVDSLAKEGILRPENFF</sequence>
<dbReference type="Proteomes" id="UP000694886">
    <property type="component" value="Chromosome 1"/>
</dbReference>
<dbReference type="PANTHER" id="PTHR33033">
    <property type="entry name" value="POLYNUCLEOTIDYL TRANSFERASE, RIBONUCLEASE H-LIKE SUPERFAMILY PROTEIN-RELATED"/>
    <property type="match status" value="1"/>
</dbReference>
<dbReference type="AlphaFoldDB" id="A0AB32VPI8"/>
<evidence type="ECO:0000313" key="1">
    <source>
        <dbReference type="Proteomes" id="UP000694886"/>
    </source>
</evidence>
<proteinExistence type="predicted"/>
<organism evidence="1 2">
    <name type="scientific">Theobroma cacao</name>
    <name type="common">Cacao</name>
    <name type="synonym">Cocoa</name>
    <dbReference type="NCBI Taxonomy" id="3641"/>
    <lineage>
        <taxon>Eukaryota</taxon>
        <taxon>Viridiplantae</taxon>
        <taxon>Streptophyta</taxon>
        <taxon>Embryophyta</taxon>
        <taxon>Tracheophyta</taxon>
        <taxon>Spermatophyta</taxon>
        <taxon>Magnoliopsida</taxon>
        <taxon>eudicotyledons</taxon>
        <taxon>Gunneridae</taxon>
        <taxon>Pentapetalae</taxon>
        <taxon>rosids</taxon>
        <taxon>malvids</taxon>
        <taxon>Malvales</taxon>
        <taxon>Malvaceae</taxon>
        <taxon>Byttnerioideae</taxon>
        <taxon>Theobroma</taxon>
    </lineage>
</organism>
<dbReference type="InterPro" id="IPR012337">
    <property type="entry name" value="RNaseH-like_sf"/>
</dbReference>
<dbReference type="PANTHER" id="PTHR33033:SF121">
    <property type="entry name" value="POLYNUCLEOTIDYL TRANSFERASE, RIBONUCLEASE H-LIKE SUPERFAMILY PROTEIN"/>
    <property type="match status" value="1"/>
</dbReference>
<dbReference type="GeneID" id="18612299"/>
<dbReference type="InterPro" id="IPR044730">
    <property type="entry name" value="RNase_H-like_dom_plant"/>
</dbReference>
<evidence type="ECO:0000313" key="2">
    <source>
        <dbReference type="RefSeq" id="XP_007049088.2"/>
    </source>
</evidence>
<gene>
    <name evidence="2" type="primary">LOC18612299</name>
</gene>
<protein>
    <submittedName>
        <fullName evidence="2">Uncharacterized protein LOC18612299</fullName>
    </submittedName>
</protein>
<dbReference type="GO" id="GO:0003676">
    <property type="term" value="F:nucleic acid binding"/>
    <property type="evidence" value="ECO:0007669"/>
    <property type="project" value="InterPro"/>
</dbReference>
<dbReference type="Gene3D" id="3.30.420.10">
    <property type="entry name" value="Ribonuclease H-like superfamily/Ribonuclease H"/>
    <property type="match status" value="1"/>
</dbReference>
<reference evidence="2" key="2">
    <citation type="submission" date="2025-08" db="UniProtKB">
        <authorList>
            <consortium name="RefSeq"/>
        </authorList>
    </citation>
    <scope>IDENTIFICATION</scope>
</reference>
<name>A0AB32VPI8_THECC</name>
<dbReference type="RefSeq" id="XP_007049088.2">
    <property type="nucleotide sequence ID" value="XM_007049026.2"/>
</dbReference>
<accession>A0AB32VPI8</accession>
<reference evidence="1" key="1">
    <citation type="journal article" date="1997" name="Nucleic Acids Res.">
        <title>tRNAscan-SE: a program for improved detection of transfer RNA genes in genomic sequence.</title>
        <authorList>
            <person name="Lowe T.M."/>
            <person name="Eddy S.R."/>
        </authorList>
    </citation>
    <scope>NUCLEOTIDE SEQUENCE [LARGE SCALE GENOMIC DNA]</scope>
    <source>
        <strain evidence="1">r\B97-61/B2</strain>
    </source>
</reference>
<dbReference type="KEGG" id="tcc:18612299"/>
<dbReference type="InterPro" id="IPR036397">
    <property type="entry name" value="RNaseH_sf"/>
</dbReference>
<dbReference type="SUPFAM" id="SSF53098">
    <property type="entry name" value="Ribonuclease H-like"/>
    <property type="match status" value="1"/>
</dbReference>
<dbReference type="CDD" id="cd06222">
    <property type="entry name" value="RNase_H_like"/>
    <property type="match status" value="1"/>
</dbReference>
<dbReference type="Gramene" id="Tc01v2_t014920.1">
    <property type="protein sequence ID" value="Tc01v2_p014920.1"/>
    <property type="gene ID" value="Tc01v2_g014920"/>
</dbReference>